<gene>
    <name evidence="1" type="ORF">Zmor_003417</name>
</gene>
<organism evidence="1 2">
    <name type="scientific">Zophobas morio</name>
    <dbReference type="NCBI Taxonomy" id="2755281"/>
    <lineage>
        <taxon>Eukaryota</taxon>
        <taxon>Metazoa</taxon>
        <taxon>Ecdysozoa</taxon>
        <taxon>Arthropoda</taxon>
        <taxon>Hexapoda</taxon>
        <taxon>Insecta</taxon>
        <taxon>Pterygota</taxon>
        <taxon>Neoptera</taxon>
        <taxon>Endopterygota</taxon>
        <taxon>Coleoptera</taxon>
        <taxon>Polyphaga</taxon>
        <taxon>Cucujiformia</taxon>
        <taxon>Tenebrionidae</taxon>
        <taxon>Zophobas</taxon>
    </lineage>
</organism>
<dbReference type="Proteomes" id="UP001168821">
    <property type="component" value="Unassembled WGS sequence"/>
</dbReference>
<name>A0AA38M1M0_9CUCU</name>
<accession>A0AA38M1M0</accession>
<sequence>MWLQQYSFDLLHRKGESHVVPDALPRAPIDSISSLSVSEDDLDGGYINFRARIESEPNQFQEWSVKEGVIFRHFPVKAASNKKMFLSGKYQFRKANVHQY</sequence>
<dbReference type="AlphaFoldDB" id="A0AA38M1M0"/>
<dbReference type="EMBL" id="JALNTZ010000010">
    <property type="protein sequence ID" value="KAJ3640101.1"/>
    <property type="molecule type" value="Genomic_DNA"/>
</dbReference>
<evidence type="ECO:0000313" key="1">
    <source>
        <dbReference type="EMBL" id="KAJ3640101.1"/>
    </source>
</evidence>
<protein>
    <submittedName>
        <fullName evidence="1">Uncharacterized protein</fullName>
    </submittedName>
</protein>
<evidence type="ECO:0000313" key="2">
    <source>
        <dbReference type="Proteomes" id="UP001168821"/>
    </source>
</evidence>
<reference evidence="1" key="1">
    <citation type="journal article" date="2023" name="G3 (Bethesda)">
        <title>Whole genome assemblies of Zophobas morio and Tenebrio molitor.</title>
        <authorList>
            <person name="Kaur S."/>
            <person name="Stinson S.A."/>
            <person name="diCenzo G.C."/>
        </authorList>
    </citation>
    <scope>NUCLEOTIDE SEQUENCE</scope>
    <source>
        <strain evidence="1">QUZm001</strain>
    </source>
</reference>
<proteinExistence type="predicted"/>
<comment type="caution">
    <text evidence="1">The sequence shown here is derived from an EMBL/GenBank/DDBJ whole genome shotgun (WGS) entry which is preliminary data.</text>
</comment>
<keyword evidence="2" id="KW-1185">Reference proteome</keyword>